<evidence type="ECO:0000313" key="4">
    <source>
        <dbReference type="Proteomes" id="UP000242700"/>
    </source>
</evidence>
<dbReference type="AlphaFoldDB" id="A0A1G8VTJ4"/>
<evidence type="ECO:0000313" key="3">
    <source>
        <dbReference type="EMBL" id="SDJ69374.1"/>
    </source>
</evidence>
<reference evidence="4" key="2">
    <citation type="submission" date="2016-10" db="EMBL/GenBank/DDBJ databases">
        <authorList>
            <person name="Varghese N."/>
            <person name="Submissions S."/>
        </authorList>
    </citation>
    <scope>NUCLEOTIDE SEQUENCE [LARGE SCALE GENOMIC DNA]</scope>
    <source>
        <strain evidence="4">CGMCC 1.8911</strain>
    </source>
</reference>
<reference evidence="2 5" key="3">
    <citation type="submission" date="2021-03" db="EMBL/GenBank/DDBJ databases">
        <title>Genomic Encyclopedia of Type Strains, Phase IV (KMG-IV): sequencing the most valuable type-strain genomes for metagenomic binning, comparative biology and taxonomic classification.</title>
        <authorList>
            <person name="Goeker M."/>
        </authorList>
    </citation>
    <scope>NUCLEOTIDE SEQUENCE [LARGE SCALE GENOMIC DNA]</scope>
    <source>
        <strain evidence="2 5">DSM 22420</strain>
    </source>
</reference>
<evidence type="ECO:0000259" key="1">
    <source>
        <dbReference type="Pfam" id="PF00534"/>
    </source>
</evidence>
<organism evidence="3 4">
    <name type="scientific">Jeotgalicoccus aerolatus</name>
    <dbReference type="NCBI Taxonomy" id="709510"/>
    <lineage>
        <taxon>Bacteria</taxon>
        <taxon>Bacillati</taxon>
        <taxon>Bacillota</taxon>
        <taxon>Bacilli</taxon>
        <taxon>Bacillales</taxon>
        <taxon>Staphylococcaceae</taxon>
        <taxon>Jeotgalicoccus</taxon>
    </lineage>
</organism>
<dbReference type="InterPro" id="IPR001296">
    <property type="entry name" value="Glyco_trans_1"/>
</dbReference>
<dbReference type="EMBL" id="FNFI01000002">
    <property type="protein sequence ID" value="SDJ69374.1"/>
    <property type="molecule type" value="Genomic_DNA"/>
</dbReference>
<keyword evidence="3" id="KW-0808">Transferase</keyword>
<accession>A0A1G8VTJ4</accession>
<gene>
    <name evidence="2" type="ORF">J2Z27_000338</name>
    <name evidence="3" type="ORF">SAMN05216187_10221</name>
</gene>
<dbReference type="Proteomes" id="UP001519348">
    <property type="component" value="Unassembled WGS sequence"/>
</dbReference>
<dbReference type="CDD" id="cd03801">
    <property type="entry name" value="GT4_PimA-like"/>
    <property type="match status" value="1"/>
</dbReference>
<dbReference type="PANTHER" id="PTHR12526">
    <property type="entry name" value="GLYCOSYLTRANSFERASE"/>
    <property type="match status" value="1"/>
</dbReference>
<dbReference type="GO" id="GO:0016757">
    <property type="term" value="F:glycosyltransferase activity"/>
    <property type="evidence" value="ECO:0007669"/>
    <property type="project" value="InterPro"/>
</dbReference>
<dbReference type="Gene3D" id="3.40.50.2000">
    <property type="entry name" value="Glycogen Phosphorylase B"/>
    <property type="match status" value="2"/>
</dbReference>
<dbReference type="PANTHER" id="PTHR12526:SF630">
    <property type="entry name" value="GLYCOSYLTRANSFERASE"/>
    <property type="match status" value="1"/>
</dbReference>
<dbReference type="Proteomes" id="UP000242700">
    <property type="component" value="Unassembled WGS sequence"/>
</dbReference>
<dbReference type="Pfam" id="PF00534">
    <property type="entry name" value="Glycos_transf_1"/>
    <property type="match status" value="1"/>
</dbReference>
<dbReference type="OrthoDB" id="6713581at2"/>
<proteinExistence type="predicted"/>
<keyword evidence="5" id="KW-1185">Reference proteome</keyword>
<dbReference type="STRING" id="586411.SAMN05216187_10221"/>
<dbReference type="EMBL" id="JAGGKN010000001">
    <property type="protein sequence ID" value="MBP1951312.1"/>
    <property type="molecule type" value="Genomic_DNA"/>
</dbReference>
<evidence type="ECO:0000313" key="2">
    <source>
        <dbReference type="EMBL" id="MBP1951312.1"/>
    </source>
</evidence>
<sequence>MRKYLMICNAYPTLENLYSNSFLHRRVKAYQQEGLHVDIVVITTKVLKDKYYDGVQIKYMDEYQIASFLKANDYSTVLFHFINKKMFHGIEQLSEEKRPYIVVWLHGFEAEAWHRRYYNFLENINQLDNMLERKDTVFEPQREFLRDIMTREDLNITFIYVSRRFKELYVDPYVGVVPEKYYIIHNIIDNELFKYQKKSSDDRFKICSIRPFTAKNYANDLTVEVIKKLSRKKYFKKLEFNIYGDGKLFNVLTNPLKTFENVHLHKGFVKQDDIPEIHRGHGIYLGPSRHDSQGVSLGEAMSSGLVPVTNAIGGIPEFITHKETGMLAPRDDVEAMVEHLEYLYKHPRKFKKISEQASKSIKQQAGIDTVISKEVEVITNGRSKLEKGLS</sequence>
<dbReference type="RefSeq" id="WP_092595069.1">
    <property type="nucleotide sequence ID" value="NZ_BMCN01000001.1"/>
</dbReference>
<reference evidence="3" key="1">
    <citation type="submission" date="2016-10" db="EMBL/GenBank/DDBJ databases">
        <authorList>
            <person name="de Groot N.N."/>
        </authorList>
    </citation>
    <scope>NUCLEOTIDE SEQUENCE [LARGE SCALE GENOMIC DNA]</scope>
    <source>
        <strain evidence="3">CGMCC 1.8911</strain>
    </source>
</reference>
<evidence type="ECO:0000313" key="5">
    <source>
        <dbReference type="Proteomes" id="UP001519348"/>
    </source>
</evidence>
<name>A0A1G8VTJ4_9STAP</name>
<dbReference type="SUPFAM" id="SSF53756">
    <property type="entry name" value="UDP-Glycosyltransferase/glycogen phosphorylase"/>
    <property type="match status" value="1"/>
</dbReference>
<feature type="domain" description="Glycosyl transferase family 1" evidence="1">
    <location>
        <begin position="196"/>
        <end position="359"/>
    </location>
</feature>
<protein>
    <submittedName>
        <fullName evidence="2">Glycosyltransferase involved in cell wall biosynthesis</fullName>
    </submittedName>
    <submittedName>
        <fullName evidence="3">Glycosyltransferase involved in cell wall bisynthesis</fullName>
    </submittedName>
</protein>